<evidence type="ECO:0000256" key="4">
    <source>
        <dbReference type="ARBA" id="ARBA00022989"/>
    </source>
</evidence>
<dbReference type="PANTHER" id="PTHR30572:SF4">
    <property type="entry name" value="ABC TRANSPORTER PERMEASE YTRF"/>
    <property type="match status" value="1"/>
</dbReference>
<evidence type="ECO:0000313" key="10">
    <source>
        <dbReference type="EMBL" id="GAI30783.1"/>
    </source>
</evidence>
<accession>X1MHM7</accession>
<keyword evidence="4 7" id="KW-1133">Transmembrane helix</keyword>
<evidence type="ECO:0000256" key="3">
    <source>
        <dbReference type="ARBA" id="ARBA00022692"/>
    </source>
</evidence>
<dbReference type="Pfam" id="PF12704">
    <property type="entry name" value="MacB_PCD"/>
    <property type="match status" value="1"/>
</dbReference>
<keyword evidence="5 7" id="KW-0472">Membrane</keyword>
<protein>
    <submittedName>
        <fullName evidence="10">Uncharacterized protein</fullName>
    </submittedName>
</protein>
<evidence type="ECO:0000259" key="9">
    <source>
        <dbReference type="Pfam" id="PF12704"/>
    </source>
</evidence>
<dbReference type="GO" id="GO:0022857">
    <property type="term" value="F:transmembrane transporter activity"/>
    <property type="evidence" value="ECO:0007669"/>
    <property type="project" value="TreeGrafter"/>
</dbReference>
<evidence type="ECO:0000256" key="7">
    <source>
        <dbReference type="SAM" id="Phobius"/>
    </source>
</evidence>
<dbReference type="InterPro" id="IPR003838">
    <property type="entry name" value="ABC3_permease_C"/>
</dbReference>
<comment type="subcellular location">
    <subcellularLocation>
        <location evidence="1">Cell membrane</location>
        <topology evidence="1">Multi-pass membrane protein</topology>
    </subcellularLocation>
</comment>
<evidence type="ECO:0000256" key="2">
    <source>
        <dbReference type="ARBA" id="ARBA00022475"/>
    </source>
</evidence>
<name>X1MHM7_9ZZZZ</name>
<evidence type="ECO:0000256" key="1">
    <source>
        <dbReference type="ARBA" id="ARBA00004651"/>
    </source>
</evidence>
<dbReference type="InterPro" id="IPR025857">
    <property type="entry name" value="MacB_PCD"/>
</dbReference>
<proteinExistence type="inferred from homology"/>
<keyword evidence="3 7" id="KW-0812">Transmembrane</keyword>
<evidence type="ECO:0000259" key="8">
    <source>
        <dbReference type="Pfam" id="PF02687"/>
    </source>
</evidence>
<feature type="domain" description="ABC3 transporter permease C-terminal" evidence="8">
    <location>
        <begin position="113"/>
        <end position="184"/>
    </location>
</feature>
<feature type="domain" description="MacB-like periplasmic core" evidence="9">
    <location>
        <begin position="6"/>
        <end position="72"/>
    </location>
</feature>
<feature type="non-terminal residue" evidence="10">
    <location>
        <position position="1"/>
    </location>
</feature>
<dbReference type="EMBL" id="BARV01015456">
    <property type="protein sequence ID" value="GAI30783.1"/>
    <property type="molecule type" value="Genomic_DNA"/>
</dbReference>
<comment type="caution">
    <text evidence="10">The sequence shown here is derived from an EMBL/GenBank/DDBJ whole genome shotgun (WGS) entry which is preliminary data.</text>
</comment>
<comment type="similarity">
    <text evidence="6">Belongs to the ABC-4 integral membrane protein family.</text>
</comment>
<dbReference type="Pfam" id="PF02687">
    <property type="entry name" value="FtsX"/>
    <property type="match status" value="1"/>
</dbReference>
<reference evidence="10" key="1">
    <citation type="journal article" date="2014" name="Front. Microbiol.">
        <title>High frequency of phylogenetically diverse reductive dehalogenase-homologous genes in deep subseafloor sedimentary metagenomes.</title>
        <authorList>
            <person name="Kawai M."/>
            <person name="Futagami T."/>
            <person name="Toyoda A."/>
            <person name="Takaki Y."/>
            <person name="Nishi S."/>
            <person name="Hori S."/>
            <person name="Arai W."/>
            <person name="Tsubouchi T."/>
            <person name="Morono Y."/>
            <person name="Uchiyama I."/>
            <person name="Ito T."/>
            <person name="Fujiyama A."/>
            <person name="Inagaki F."/>
            <person name="Takami H."/>
        </authorList>
    </citation>
    <scope>NUCLEOTIDE SEQUENCE</scope>
    <source>
        <strain evidence="10">Expedition CK06-06</strain>
    </source>
</reference>
<keyword evidence="2" id="KW-1003">Cell membrane</keyword>
<evidence type="ECO:0000256" key="5">
    <source>
        <dbReference type="ARBA" id="ARBA00023136"/>
    </source>
</evidence>
<dbReference type="PANTHER" id="PTHR30572">
    <property type="entry name" value="MEMBRANE COMPONENT OF TRANSPORTER-RELATED"/>
    <property type="match status" value="1"/>
</dbReference>
<dbReference type="GO" id="GO:0005886">
    <property type="term" value="C:plasma membrane"/>
    <property type="evidence" value="ECO:0007669"/>
    <property type="project" value="UniProtKB-SubCell"/>
</dbReference>
<feature type="transmembrane region" description="Helical" evidence="7">
    <location>
        <begin position="107"/>
        <end position="134"/>
    </location>
</feature>
<evidence type="ECO:0000256" key="6">
    <source>
        <dbReference type="ARBA" id="ARBA00038076"/>
    </source>
</evidence>
<sequence length="211" mass="23349">NRRICKINRINFRVIGILQEKGATGWRDRDDEIILPLNTAMYRVLGKKYVDYIDVEVEDEKEMEKVQEEVKKSIIRRHNIPPDRENTIEVRNMAEIQEAVSSTVKTFAWLLGSIAFISLLVGGIGIMNIMLVSVTERTREVGLRKAIGANNKDILSQFIIEAIAICLVGGILGILFGAAISGGLAKFAGWSTKVSPGAILLALSLGRRLNS</sequence>
<organism evidence="10">
    <name type="scientific">marine sediment metagenome</name>
    <dbReference type="NCBI Taxonomy" id="412755"/>
    <lineage>
        <taxon>unclassified sequences</taxon>
        <taxon>metagenomes</taxon>
        <taxon>ecological metagenomes</taxon>
    </lineage>
</organism>
<dbReference type="InterPro" id="IPR050250">
    <property type="entry name" value="Macrolide_Exporter_MacB"/>
</dbReference>
<dbReference type="AlphaFoldDB" id="X1MHM7"/>
<feature type="transmembrane region" description="Helical" evidence="7">
    <location>
        <begin position="155"/>
        <end position="181"/>
    </location>
</feature>
<gene>
    <name evidence="10" type="ORF">S06H3_26703</name>
</gene>